<proteinExistence type="predicted"/>
<dbReference type="Proteomes" id="UP000031364">
    <property type="component" value="Unassembled WGS sequence"/>
</dbReference>
<name>A0ABR4Z9T8_9NOCA</name>
<evidence type="ECO:0000313" key="2">
    <source>
        <dbReference type="EMBL" id="KIA61789.1"/>
    </source>
</evidence>
<dbReference type="PANTHER" id="PTHR21310">
    <property type="entry name" value="AMINOGLYCOSIDE PHOSPHOTRANSFERASE-RELATED-RELATED"/>
    <property type="match status" value="1"/>
</dbReference>
<keyword evidence="3" id="KW-1185">Reference proteome</keyword>
<organism evidence="2 3">
    <name type="scientific">Nocardia vulneris</name>
    <dbReference type="NCBI Taxonomy" id="1141657"/>
    <lineage>
        <taxon>Bacteria</taxon>
        <taxon>Bacillati</taxon>
        <taxon>Actinomycetota</taxon>
        <taxon>Actinomycetes</taxon>
        <taxon>Mycobacteriales</taxon>
        <taxon>Nocardiaceae</taxon>
        <taxon>Nocardia</taxon>
    </lineage>
</organism>
<evidence type="ECO:0000313" key="3">
    <source>
        <dbReference type="Proteomes" id="UP000031364"/>
    </source>
</evidence>
<dbReference type="InterPro" id="IPR011009">
    <property type="entry name" value="Kinase-like_dom_sf"/>
</dbReference>
<sequence>MTSIRPGPPSYSNCLWLAETVDGRLLVRIPGRSTDPEYVRATVTATRLASEAGVPTVHYHEFVPHTPLGLPVTIQEYLPGESGTAALRADRADLRLLASTLGDWLGTLHGIRRETFGAVTGSAKRTTWAAAATDQVEAALRAVPEAALPATPATIAAAFARVIAELGTGEPASLVHGDLYLDNMLVDNGAPAALLDFEHAHYYDRFADFGKLSELLFEWWPGAQEPFLESYRDHFPPDPADAVRLRLGVGLYALNQTAYFARWQPELVGEYRARLGQWLAAG</sequence>
<protein>
    <recommendedName>
        <fullName evidence="1">Aminoglycoside phosphotransferase domain-containing protein</fullName>
    </recommendedName>
</protein>
<comment type="caution">
    <text evidence="2">The sequence shown here is derived from an EMBL/GenBank/DDBJ whole genome shotgun (WGS) entry which is preliminary data.</text>
</comment>
<evidence type="ECO:0000259" key="1">
    <source>
        <dbReference type="Pfam" id="PF01636"/>
    </source>
</evidence>
<reference evidence="2 3" key="1">
    <citation type="journal article" date="2014" name="Int. J. Syst. Evol. Microbiol.">
        <title>Nocardia vulneris sp. nov., isolated from wounds of human patients in North America.</title>
        <authorList>
            <person name="Lasker B.A."/>
            <person name="Bell M."/>
            <person name="Klenk H.P."/>
            <person name="Sproer C."/>
            <person name="Schumann C."/>
            <person name="Schumann P."/>
            <person name="Brown J.M."/>
        </authorList>
    </citation>
    <scope>NUCLEOTIDE SEQUENCE [LARGE SCALE GENOMIC DNA]</scope>
    <source>
        <strain evidence="2 3">W9851</strain>
    </source>
</reference>
<dbReference type="Gene3D" id="3.90.1200.10">
    <property type="match status" value="1"/>
</dbReference>
<accession>A0ABR4Z9T8</accession>
<dbReference type="Pfam" id="PF01636">
    <property type="entry name" value="APH"/>
    <property type="match status" value="1"/>
</dbReference>
<dbReference type="InterPro" id="IPR002575">
    <property type="entry name" value="Aminoglycoside_PTrfase"/>
</dbReference>
<dbReference type="SUPFAM" id="SSF56112">
    <property type="entry name" value="Protein kinase-like (PK-like)"/>
    <property type="match status" value="1"/>
</dbReference>
<dbReference type="EMBL" id="JNFP01000040">
    <property type="protein sequence ID" value="KIA61789.1"/>
    <property type="molecule type" value="Genomic_DNA"/>
</dbReference>
<feature type="domain" description="Aminoglycoside phosphotransferase" evidence="1">
    <location>
        <begin position="8"/>
        <end position="232"/>
    </location>
</feature>
<gene>
    <name evidence="2" type="ORF">FG87_29120</name>
</gene>
<dbReference type="InterPro" id="IPR051678">
    <property type="entry name" value="AGP_Transferase"/>
</dbReference>